<dbReference type="EMBL" id="MLJW01008210">
    <property type="protein sequence ID" value="OIQ64333.1"/>
    <property type="molecule type" value="Genomic_DNA"/>
</dbReference>
<organism evidence="1">
    <name type="scientific">mine drainage metagenome</name>
    <dbReference type="NCBI Taxonomy" id="410659"/>
    <lineage>
        <taxon>unclassified sequences</taxon>
        <taxon>metagenomes</taxon>
        <taxon>ecological metagenomes</taxon>
    </lineage>
</organism>
<sequence length="221" mass="21947">MRSAKRSKLASALVAVTALSVLMATGTAANASVKTVHAATKTIICYKGTAVKKVTAAKPKCAVGWTTKKPVAKKTALKAHAFSGSYKGTIALLWSDSNVKATSVTGTGTGNILGFTTMTGTGSSSPTDTCAPIFGSGVLSGGGNTLKVTFNPSSKGCADGSAAPTNVNISGTAVITGGTGKYVGATGNLKFLGFFGIKSTSAGTSENTAFNMTVSGSVNTK</sequence>
<accession>A0A1J5PLC0</accession>
<reference evidence="1" key="1">
    <citation type="submission" date="2016-10" db="EMBL/GenBank/DDBJ databases">
        <title>Sequence of Gallionella enrichment culture.</title>
        <authorList>
            <person name="Poehlein A."/>
            <person name="Muehling M."/>
            <person name="Daniel R."/>
        </authorList>
    </citation>
    <scope>NUCLEOTIDE SEQUENCE</scope>
</reference>
<name>A0A1J5PLC0_9ZZZZ</name>
<gene>
    <name evidence="1" type="ORF">GALL_541170</name>
</gene>
<comment type="caution">
    <text evidence="1">The sequence shown here is derived from an EMBL/GenBank/DDBJ whole genome shotgun (WGS) entry which is preliminary data.</text>
</comment>
<dbReference type="AlphaFoldDB" id="A0A1J5PLC0"/>
<protein>
    <submittedName>
        <fullName evidence="1">Uncharacterized protein</fullName>
    </submittedName>
</protein>
<evidence type="ECO:0000313" key="1">
    <source>
        <dbReference type="EMBL" id="OIQ64333.1"/>
    </source>
</evidence>
<proteinExistence type="predicted"/>